<organism evidence="2 3">
    <name type="scientific">Adhaeretor mobilis</name>
    <dbReference type="NCBI Taxonomy" id="1930276"/>
    <lineage>
        <taxon>Bacteria</taxon>
        <taxon>Pseudomonadati</taxon>
        <taxon>Planctomycetota</taxon>
        <taxon>Planctomycetia</taxon>
        <taxon>Pirellulales</taxon>
        <taxon>Lacipirellulaceae</taxon>
        <taxon>Adhaeretor</taxon>
    </lineage>
</organism>
<proteinExistence type="predicted"/>
<reference evidence="2 3" key="1">
    <citation type="submission" date="2019-02" db="EMBL/GenBank/DDBJ databases">
        <title>Deep-cultivation of Planctomycetes and their phenomic and genomic characterization uncovers novel biology.</title>
        <authorList>
            <person name="Wiegand S."/>
            <person name="Jogler M."/>
            <person name="Boedeker C."/>
            <person name="Pinto D."/>
            <person name="Vollmers J."/>
            <person name="Rivas-Marin E."/>
            <person name="Kohn T."/>
            <person name="Peeters S.H."/>
            <person name="Heuer A."/>
            <person name="Rast P."/>
            <person name="Oberbeckmann S."/>
            <person name="Bunk B."/>
            <person name="Jeske O."/>
            <person name="Meyerdierks A."/>
            <person name="Storesund J.E."/>
            <person name="Kallscheuer N."/>
            <person name="Luecker S."/>
            <person name="Lage O.M."/>
            <person name="Pohl T."/>
            <person name="Merkel B.J."/>
            <person name="Hornburger P."/>
            <person name="Mueller R.-W."/>
            <person name="Bruemmer F."/>
            <person name="Labrenz M."/>
            <person name="Spormann A.M."/>
            <person name="Op den Camp H."/>
            <person name="Overmann J."/>
            <person name="Amann R."/>
            <person name="Jetten M.S.M."/>
            <person name="Mascher T."/>
            <person name="Medema M.H."/>
            <person name="Devos D.P."/>
            <person name="Kaster A.-K."/>
            <person name="Ovreas L."/>
            <person name="Rohde M."/>
            <person name="Galperin M.Y."/>
            <person name="Jogler C."/>
        </authorList>
    </citation>
    <scope>NUCLEOTIDE SEQUENCE [LARGE SCALE GENOMIC DNA]</scope>
    <source>
        <strain evidence="2 3">HG15A2</strain>
    </source>
</reference>
<keyword evidence="3" id="KW-1185">Reference proteome</keyword>
<sequence>MGQATRLTRLQGLDHEKWQEKCAVTRVTDKNSTVDRSSVTYFIESLPRLARLVSQRVGLIGVVIATLGCGSSSHELETAPVSGRVTLDGELLTSGYVFVTPSKGRGAKGAIQPDGTFVLGTYDSADGVQVGTHSVTINPVPRDEGDRQRERVAIPRKYSQGKSSGLTVDVQAGENNKVEWALTSNE</sequence>
<dbReference type="KEGG" id="amob:HG15A2_24870"/>
<evidence type="ECO:0000313" key="3">
    <source>
        <dbReference type="Proteomes" id="UP000319852"/>
    </source>
</evidence>
<gene>
    <name evidence="2" type="ORF">HG15A2_24870</name>
</gene>
<evidence type="ECO:0008006" key="4">
    <source>
        <dbReference type="Google" id="ProtNLM"/>
    </source>
</evidence>
<dbReference type="AlphaFoldDB" id="A0A517MWD4"/>
<dbReference type="EMBL" id="CP036263">
    <property type="protein sequence ID" value="QDS99195.1"/>
    <property type="molecule type" value="Genomic_DNA"/>
</dbReference>
<evidence type="ECO:0000313" key="2">
    <source>
        <dbReference type="EMBL" id="QDS99195.1"/>
    </source>
</evidence>
<feature type="region of interest" description="Disordered" evidence="1">
    <location>
        <begin position="155"/>
        <end position="186"/>
    </location>
</feature>
<name>A0A517MWD4_9BACT</name>
<protein>
    <recommendedName>
        <fullName evidence="4">Carboxypeptidase regulatory-like domain-containing protein</fullName>
    </recommendedName>
</protein>
<dbReference type="Proteomes" id="UP000319852">
    <property type="component" value="Chromosome"/>
</dbReference>
<accession>A0A517MWD4</accession>
<evidence type="ECO:0000256" key="1">
    <source>
        <dbReference type="SAM" id="MobiDB-lite"/>
    </source>
</evidence>